<reference evidence="3" key="3">
    <citation type="submission" date="2025-04" db="UniProtKB">
        <authorList>
            <consortium name="RefSeq"/>
        </authorList>
    </citation>
    <scope>IDENTIFICATION</scope>
    <source>
        <strain evidence="3">CBS 781.70</strain>
    </source>
</reference>
<evidence type="ECO:0000313" key="1">
    <source>
        <dbReference type="EMBL" id="KAF1817587.1"/>
    </source>
</evidence>
<dbReference type="RefSeq" id="XP_033539218.1">
    <property type="nucleotide sequence ID" value="XM_033674589.1"/>
</dbReference>
<dbReference type="EMBL" id="ML975149">
    <property type="protein sequence ID" value="KAF1817587.1"/>
    <property type="molecule type" value="Genomic_DNA"/>
</dbReference>
<proteinExistence type="predicted"/>
<reference evidence="3" key="2">
    <citation type="submission" date="2020-04" db="EMBL/GenBank/DDBJ databases">
        <authorList>
            <consortium name="NCBI Genome Project"/>
        </authorList>
    </citation>
    <scope>NUCLEOTIDE SEQUENCE</scope>
    <source>
        <strain evidence="3">CBS 781.70</strain>
    </source>
</reference>
<reference evidence="1 3" key="1">
    <citation type="submission" date="2020-01" db="EMBL/GenBank/DDBJ databases">
        <authorList>
            <consortium name="DOE Joint Genome Institute"/>
            <person name="Haridas S."/>
            <person name="Albert R."/>
            <person name="Binder M."/>
            <person name="Bloem J."/>
            <person name="Labutti K."/>
            <person name="Salamov A."/>
            <person name="Andreopoulos B."/>
            <person name="Baker S.E."/>
            <person name="Barry K."/>
            <person name="Bills G."/>
            <person name="Bluhm B.H."/>
            <person name="Cannon C."/>
            <person name="Castanera R."/>
            <person name="Culley D.E."/>
            <person name="Daum C."/>
            <person name="Ezra D."/>
            <person name="Gonzalez J.B."/>
            <person name="Henrissat B."/>
            <person name="Kuo A."/>
            <person name="Liang C."/>
            <person name="Lipzen A."/>
            <person name="Lutzoni F."/>
            <person name="Magnuson J."/>
            <person name="Mondo S."/>
            <person name="Nolan M."/>
            <person name="Ohm R."/>
            <person name="Pangilinan J."/>
            <person name="Park H.-J."/>
            <person name="Ramirez L."/>
            <person name="Alfaro M."/>
            <person name="Sun H."/>
            <person name="Tritt A."/>
            <person name="Yoshinaga Y."/>
            <person name="Zwiers L.-H."/>
            <person name="Turgeon B.G."/>
            <person name="Goodwin S.B."/>
            <person name="Spatafora J.W."/>
            <person name="Crous P.W."/>
            <person name="Grigoriev I.V."/>
        </authorList>
    </citation>
    <scope>NUCLEOTIDE SEQUENCE</scope>
    <source>
        <strain evidence="1 3">CBS 781.70</strain>
    </source>
</reference>
<accession>A0A6G1GHL4</accession>
<name>A0A6G1GHL4_9PEZI</name>
<protein>
    <submittedName>
        <fullName evidence="1 3">Uncharacterized protein</fullName>
    </submittedName>
</protein>
<sequence length="130" mass="15322">MSRRPCFSLYRHRPLQELAISVYLILVSSPEEVRFRFWALIRAWRTRSFRSVCETCPMQLRFCQTDQRGISAGGAGNSSSTLNLEFKDQVTPRYHVCFVCSRQCTPWSTKWLRQSHRRKPCLVNHGVVRR</sequence>
<organism evidence="1">
    <name type="scientific">Eremomyces bilateralis CBS 781.70</name>
    <dbReference type="NCBI Taxonomy" id="1392243"/>
    <lineage>
        <taxon>Eukaryota</taxon>
        <taxon>Fungi</taxon>
        <taxon>Dikarya</taxon>
        <taxon>Ascomycota</taxon>
        <taxon>Pezizomycotina</taxon>
        <taxon>Dothideomycetes</taxon>
        <taxon>Dothideomycetes incertae sedis</taxon>
        <taxon>Eremomycetales</taxon>
        <taxon>Eremomycetaceae</taxon>
        <taxon>Eremomyces</taxon>
    </lineage>
</organism>
<dbReference type="GeneID" id="54415159"/>
<gene>
    <name evidence="1 3" type="ORF">P152DRAFT_23613</name>
</gene>
<evidence type="ECO:0000313" key="3">
    <source>
        <dbReference type="RefSeq" id="XP_033539218.1"/>
    </source>
</evidence>
<dbReference type="Proteomes" id="UP000504638">
    <property type="component" value="Unplaced"/>
</dbReference>
<dbReference type="AlphaFoldDB" id="A0A6G1GHL4"/>
<keyword evidence="2" id="KW-1185">Reference proteome</keyword>
<evidence type="ECO:0000313" key="2">
    <source>
        <dbReference type="Proteomes" id="UP000504638"/>
    </source>
</evidence>